<dbReference type="PANTHER" id="PTHR10285">
    <property type="entry name" value="URIDINE KINASE"/>
    <property type="match status" value="1"/>
</dbReference>
<evidence type="ECO:0008006" key="3">
    <source>
        <dbReference type="Google" id="ProtNLM"/>
    </source>
</evidence>
<protein>
    <recommendedName>
        <fullName evidence="3">P-loop containing nucleoside triphosphate hydrolase protein</fullName>
    </recommendedName>
</protein>
<accession>A0A9W8GHY1</accession>
<proteinExistence type="predicted"/>
<dbReference type="InterPro" id="IPR027417">
    <property type="entry name" value="P-loop_NTPase"/>
</dbReference>
<dbReference type="Gene3D" id="3.40.50.300">
    <property type="entry name" value="P-loop containing nucleotide triphosphate hydrolases"/>
    <property type="match status" value="1"/>
</dbReference>
<dbReference type="AlphaFoldDB" id="A0A9W8GHY1"/>
<comment type="caution">
    <text evidence="1">The sequence shown here is derived from an EMBL/GenBank/DDBJ whole genome shotgun (WGS) entry which is preliminary data.</text>
</comment>
<dbReference type="Proteomes" id="UP001151516">
    <property type="component" value="Unassembled WGS sequence"/>
</dbReference>
<evidence type="ECO:0000313" key="1">
    <source>
        <dbReference type="EMBL" id="KAJ2683834.1"/>
    </source>
</evidence>
<reference evidence="1" key="1">
    <citation type="submission" date="2022-07" db="EMBL/GenBank/DDBJ databases">
        <title>Phylogenomic reconstructions and comparative analyses of Kickxellomycotina fungi.</title>
        <authorList>
            <person name="Reynolds N.K."/>
            <person name="Stajich J.E."/>
            <person name="Barry K."/>
            <person name="Grigoriev I.V."/>
            <person name="Crous P."/>
            <person name="Smith M.E."/>
        </authorList>
    </citation>
    <scope>NUCLEOTIDE SEQUENCE</scope>
    <source>
        <strain evidence="1">CBS 109367</strain>
    </source>
</reference>
<dbReference type="SUPFAM" id="SSF52540">
    <property type="entry name" value="P-loop containing nucleoside triphosphate hydrolases"/>
    <property type="match status" value="1"/>
</dbReference>
<gene>
    <name evidence="1" type="ORF">IWW39_005272</name>
</gene>
<sequence length="329" mass="37201">MTVVLSSLERVRRSKVIEQVMSAKVQRTGDFILRKLAQKQSLLSTTSNGNVLKSAPPLVVGINGAQGSGKTTLVRGLVEFLRARNIASVGFSLDDIYLTHREQQELAQTHRDNPLLQFRGQAGTHDVELGHRTLAALLRNDSAVDIPAYDKSLNGGYGDRKPLSEWQATRPPVDVVLFEGWSLGFRALDNREFARFIEQVRKPGGGSVLCKHSRRYSDQNLKEINENLEKYESLLYPLIDAWVYMRVADADVVYRWRKEQEDELAAIGRPSLSDKQLEDFVTRFLPAYELALDKLDKRGFVSSGVLPAPDTLRMHLDLERNVVAWDHKF</sequence>
<organism evidence="1 2">
    <name type="scientific">Coemansia spiralis</name>
    <dbReference type="NCBI Taxonomy" id="417178"/>
    <lineage>
        <taxon>Eukaryota</taxon>
        <taxon>Fungi</taxon>
        <taxon>Fungi incertae sedis</taxon>
        <taxon>Zoopagomycota</taxon>
        <taxon>Kickxellomycotina</taxon>
        <taxon>Kickxellomycetes</taxon>
        <taxon>Kickxellales</taxon>
        <taxon>Kickxellaceae</taxon>
        <taxon>Coemansia</taxon>
    </lineage>
</organism>
<dbReference type="OrthoDB" id="347435at2759"/>
<name>A0A9W8GHY1_9FUNG</name>
<dbReference type="EMBL" id="JANBTX010000255">
    <property type="protein sequence ID" value="KAJ2683834.1"/>
    <property type="molecule type" value="Genomic_DNA"/>
</dbReference>
<keyword evidence="2" id="KW-1185">Reference proteome</keyword>
<evidence type="ECO:0000313" key="2">
    <source>
        <dbReference type="Proteomes" id="UP001151516"/>
    </source>
</evidence>